<evidence type="ECO:0000259" key="2">
    <source>
        <dbReference type="Pfam" id="PF18154"/>
    </source>
</evidence>
<sequence length="1373" mass="150807">MWPGFDAYDLRITFPDGHVWAVDVKDWAHPAFLGRAATAVRPEPPYDEACWVVPAFRVCARRDYLAIYAKERGVRAGGLRLLTDDQLKQTARLRLSGERGPDASIAPLHTVPPARECDRSSWYQPIVAALKPWPEEHAGTRPALLCQVELALRLMETVAPGHAAAGAWTLLGGYGLAFARASKLGTGTTEQVALAAARHLLWPMRRGRMWQQSLDAYLELPERLRAYRVPAAGEPAYRVPLKVAADRFTTYDDALAKLPGFATKALPPAEAGEHRFMDRRNRRTSVTVPDDLVRDPFPGHPLTAERPATAGPLDVPLDELADIARWMDAEEQRRGLKAGNWEQRLAQLDLDTRTPDGTVFEAASALPLDRLTHLVGMVGAGKSTLMTLLAVWAYHNGLRITLVVGDVAEQLTLTELFRTLGLSAALVQGGTTRPQHTQRLHRRLAARGEHSLLAHTGPVFAHLSTACPLDALRALDTSEPLRYTDAPCGALHPTRRQGTAEEPAAERAVRELERARGAVDGEGATDDTDTDEEDLGTPHACPLWSVCPRHSAARDLVDALIWVANPASLVQTAVPRQLNAERLRYLELACLRSDIVVVDEADRVQMQLDQMFAPSATLVTTGVSDSWLDQLQTHEIAELARQGRLQLSDQDVERWSAALDVVGSAADRLYAMLIDDGSLRDWAQIDYFSAWTLQEKLLHAWYPLARGEATGRPDSTNERDVEDEGALYEDEDGLGADGDSTVPDAPWARRRTEITGFFDTFRDDPLGGRGPYGTPADELTALAHDVLHTLDEKQTRRRVRALLDSLLVGAPGPEQRPMPAAERGKEPAPEDVPLTEEWRELNARRLEFTLVLAALHQRLDRVTFLWPQVEAALRLDSAAHELTRRPPLDYAPLLPEAPMGNVLGFQYLVDERAAARNEDGHRTGTLRFFRCAGVGRELLLLLGLPQLGADPGLGKAGPHVLLMSGTSWAGTSTRAHVLAPVRAVLKPQRKALDAIRETVFRTEFLYDAAGQPIRLSGQGPDQREDVLRLMIDRLARSRSDGNSSPLQSELARIPDQRRKRALLLVGSYAEAKVAATTLNEIPRWRGRVRVLAADDAELEAAIDGTAPARSQTPGTGWGAGAVRRGDLASFADDPDAELLVAPLLAVERGHNILTTPQRPGEEKVAAFGTVFFLVRPHPRPDDLSLAVFAINDWATRFVRGQLKLPDEGTFSDMVTQAGDLNAASSAFRTTARGVWRHVLSRPYIYSSLSDDEKKSFVWDQLVTIWQVIGRLVLGGVPARVVFVDAAFAPRLAAGQAPFTGQNRRPRRSGDPGLLVRLRDVLAPYFAQTDTDTDAVWYGACTDPADAALVQLLYRPLYEALCAMGTSPGPRPVD</sequence>
<name>A0A4D4KWJ9_STRVO</name>
<feature type="domain" description="REase associating with pPIWI RE" evidence="2">
    <location>
        <begin position="1"/>
        <end position="98"/>
    </location>
</feature>
<dbReference type="Proteomes" id="UP000301309">
    <property type="component" value="Unassembled WGS sequence"/>
</dbReference>
<dbReference type="InterPro" id="IPR027417">
    <property type="entry name" value="P-loop_NTPase"/>
</dbReference>
<proteinExistence type="predicted"/>
<evidence type="ECO:0000259" key="3">
    <source>
        <dbReference type="Pfam" id="PF18155"/>
    </source>
</evidence>
<feature type="region of interest" description="Disordered" evidence="1">
    <location>
        <begin position="810"/>
        <end position="831"/>
    </location>
</feature>
<feature type="region of interest" description="Disordered" evidence="1">
    <location>
        <begin position="513"/>
        <end position="535"/>
    </location>
</feature>
<evidence type="ECO:0000313" key="4">
    <source>
        <dbReference type="EMBL" id="GDY50193.1"/>
    </source>
</evidence>
<reference evidence="4 5" key="1">
    <citation type="journal article" date="2020" name="Int. J. Syst. Evol. Microbiol.">
        <title>Reclassification of Streptomyces castelarensis and Streptomyces sporoclivatus as later heterotypic synonyms of Streptomyces antimycoticus.</title>
        <authorList>
            <person name="Komaki H."/>
            <person name="Tamura T."/>
        </authorList>
    </citation>
    <scope>NUCLEOTIDE SEQUENCE [LARGE SCALE GENOMIC DNA]</scope>
    <source>
        <strain evidence="4 5">NBRC 13459</strain>
    </source>
</reference>
<keyword evidence="5" id="KW-1185">Reference proteome</keyword>
<dbReference type="EMBL" id="BJHW01000001">
    <property type="protein sequence ID" value="GDY50193.1"/>
    <property type="molecule type" value="Genomic_DNA"/>
</dbReference>
<feature type="domain" description="pPIWI-RE three-gene island" evidence="3">
    <location>
        <begin position="139"/>
        <end position="302"/>
    </location>
</feature>
<evidence type="ECO:0000313" key="5">
    <source>
        <dbReference type="Proteomes" id="UP000301309"/>
    </source>
</evidence>
<dbReference type="Pfam" id="PF18155">
    <property type="entry name" value="pPIWI_RE_Z"/>
    <property type="match status" value="1"/>
</dbReference>
<evidence type="ECO:0000256" key="1">
    <source>
        <dbReference type="SAM" id="MobiDB-lite"/>
    </source>
</evidence>
<accession>A0A4D4KWJ9</accession>
<comment type="caution">
    <text evidence="4">The sequence shown here is derived from an EMBL/GenBank/DDBJ whole genome shotgun (WGS) entry which is preliminary data.</text>
</comment>
<dbReference type="InterPro" id="IPR055254">
    <property type="entry name" value="pPIWI_RE_Z"/>
</dbReference>
<organism evidence="4 5">
    <name type="scientific">Streptomyces violaceusniger</name>
    <dbReference type="NCBI Taxonomy" id="68280"/>
    <lineage>
        <taxon>Bacteria</taxon>
        <taxon>Bacillati</taxon>
        <taxon>Actinomycetota</taxon>
        <taxon>Actinomycetes</taxon>
        <taxon>Kitasatosporales</taxon>
        <taxon>Streptomycetaceae</taxon>
        <taxon>Streptomyces</taxon>
        <taxon>Streptomyces violaceusniger group</taxon>
    </lineage>
</organism>
<feature type="compositionally biased region" description="Acidic residues" evidence="1">
    <location>
        <begin position="523"/>
        <end position="535"/>
    </location>
</feature>
<gene>
    <name evidence="4" type="ORF">SVIO_008160</name>
</gene>
<protein>
    <submittedName>
        <fullName evidence="4">Uncharacterized protein</fullName>
    </submittedName>
</protein>
<dbReference type="Pfam" id="PF18154">
    <property type="entry name" value="pPIWI_RE_REase"/>
    <property type="match status" value="1"/>
</dbReference>
<dbReference type="InterPro" id="IPR040828">
    <property type="entry name" value="pPIWI_RE_REase"/>
</dbReference>
<dbReference type="SUPFAM" id="SSF52540">
    <property type="entry name" value="P-loop containing nucleoside triphosphate hydrolases"/>
    <property type="match status" value="1"/>
</dbReference>